<sequence length="121" mass="13209">MSTRTITGNLAADPEVVPAGSILITKIRVIENTGEYRAGTWQAHEAPTTHFVEARFELGENVAATLHKGDPVVVVGREHTETWGDPEARRSGRVLQADVVGPDLNRAVAQVRRTRTPDTDE</sequence>
<dbReference type="RefSeq" id="WP_134533869.1">
    <property type="nucleotide sequence ID" value="NZ_SOFG01000011.1"/>
</dbReference>
<keyword evidence="1 2" id="KW-0238">DNA-binding</keyword>
<dbReference type="InterPro" id="IPR000424">
    <property type="entry name" value="Primosome_PriB/ssb"/>
</dbReference>
<proteinExistence type="predicted"/>
<dbReference type="PROSITE" id="PS50935">
    <property type="entry name" value="SSB"/>
    <property type="match status" value="1"/>
</dbReference>
<dbReference type="Proteomes" id="UP000297608">
    <property type="component" value="Unassembled WGS sequence"/>
</dbReference>
<evidence type="ECO:0000313" key="3">
    <source>
        <dbReference type="EMBL" id="TFB86891.1"/>
    </source>
</evidence>
<dbReference type="Pfam" id="PF00436">
    <property type="entry name" value="SSB"/>
    <property type="match status" value="1"/>
</dbReference>
<keyword evidence="4" id="KW-1185">Reference proteome</keyword>
<dbReference type="EMBL" id="SOFG01000011">
    <property type="protein sequence ID" value="TFB86891.1"/>
    <property type="molecule type" value="Genomic_DNA"/>
</dbReference>
<dbReference type="Gene3D" id="2.40.50.140">
    <property type="entry name" value="Nucleic acid-binding proteins"/>
    <property type="match status" value="1"/>
</dbReference>
<protein>
    <submittedName>
        <fullName evidence="3">Single-stranded DNA-binding protein</fullName>
    </submittedName>
</protein>
<accession>A0ABY2IDD2</accession>
<dbReference type="CDD" id="cd04496">
    <property type="entry name" value="SSB_OBF"/>
    <property type="match status" value="1"/>
</dbReference>
<dbReference type="GO" id="GO:0003677">
    <property type="term" value="F:DNA binding"/>
    <property type="evidence" value="ECO:0007669"/>
    <property type="project" value="UniProtKB-KW"/>
</dbReference>
<evidence type="ECO:0000313" key="4">
    <source>
        <dbReference type="Proteomes" id="UP000297608"/>
    </source>
</evidence>
<evidence type="ECO:0000256" key="1">
    <source>
        <dbReference type="ARBA" id="ARBA00023125"/>
    </source>
</evidence>
<reference evidence="3 4" key="1">
    <citation type="submission" date="2019-03" db="EMBL/GenBank/DDBJ databases">
        <title>Genomics of glacier-inhabiting Cryobacterium strains.</title>
        <authorList>
            <person name="Liu Q."/>
            <person name="Xin Y.-H."/>
        </authorList>
    </citation>
    <scope>NUCLEOTIDE SEQUENCE [LARGE SCALE GENOMIC DNA]</scope>
    <source>
        <strain evidence="3 4">MDB2-B</strain>
    </source>
</reference>
<dbReference type="InterPro" id="IPR012340">
    <property type="entry name" value="NA-bd_OB-fold"/>
</dbReference>
<gene>
    <name evidence="3" type="ORF">E3O44_06915</name>
</gene>
<dbReference type="SUPFAM" id="SSF50249">
    <property type="entry name" value="Nucleic acid-binding proteins"/>
    <property type="match status" value="1"/>
</dbReference>
<organism evidence="3 4">
    <name type="scientific">Cryobacterium algoricola</name>
    <dbReference type="NCBI Taxonomy" id="1259183"/>
    <lineage>
        <taxon>Bacteria</taxon>
        <taxon>Bacillati</taxon>
        <taxon>Actinomycetota</taxon>
        <taxon>Actinomycetes</taxon>
        <taxon>Micrococcales</taxon>
        <taxon>Microbacteriaceae</taxon>
        <taxon>Cryobacterium</taxon>
    </lineage>
</organism>
<comment type="caution">
    <text evidence="3">The sequence shown here is derived from an EMBL/GenBank/DDBJ whole genome shotgun (WGS) entry which is preliminary data.</text>
</comment>
<evidence type="ECO:0000256" key="2">
    <source>
        <dbReference type="PROSITE-ProRule" id="PRU00252"/>
    </source>
</evidence>
<name>A0ABY2IDD2_9MICO</name>